<evidence type="ECO:0000313" key="3">
    <source>
        <dbReference type="Proteomes" id="UP000250235"/>
    </source>
</evidence>
<dbReference type="PANTHER" id="PTHR31929">
    <property type="entry name" value="SAUR-LIKE AUXIN-RESPONSIVE PROTEIN FAMILY-RELATED"/>
    <property type="match status" value="1"/>
</dbReference>
<gene>
    <name evidence="2" type="ORF">F511_18153</name>
</gene>
<sequence length="106" mass="11911">MAVSNANRVSPKAPVKQILSKISKHIGHETREGPPSDVPKGHFAVYVGDNRSRYVVPISYLSSHEFQMLLRSAEEEFGFNQHTGLTIPCQEEAFQSVISMLNWLEN</sequence>
<evidence type="ECO:0000313" key="2">
    <source>
        <dbReference type="EMBL" id="KZV33137.1"/>
    </source>
</evidence>
<name>A0A2Z7BGH9_9LAMI</name>
<protein>
    <submittedName>
        <fullName evidence="2">Auxin-induced protein 15A-like</fullName>
    </submittedName>
</protein>
<reference evidence="2 3" key="1">
    <citation type="journal article" date="2015" name="Proc. Natl. Acad. Sci. U.S.A.">
        <title>The resurrection genome of Boea hygrometrica: A blueprint for survival of dehydration.</title>
        <authorList>
            <person name="Xiao L."/>
            <person name="Yang G."/>
            <person name="Zhang L."/>
            <person name="Yang X."/>
            <person name="Zhao S."/>
            <person name="Ji Z."/>
            <person name="Zhou Q."/>
            <person name="Hu M."/>
            <person name="Wang Y."/>
            <person name="Chen M."/>
            <person name="Xu Y."/>
            <person name="Jin H."/>
            <person name="Xiao X."/>
            <person name="Hu G."/>
            <person name="Bao F."/>
            <person name="Hu Y."/>
            <person name="Wan P."/>
            <person name="Li L."/>
            <person name="Deng X."/>
            <person name="Kuang T."/>
            <person name="Xiang C."/>
            <person name="Zhu J.K."/>
            <person name="Oliver M.J."/>
            <person name="He Y."/>
        </authorList>
    </citation>
    <scope>NUCLEOTIDE SEQUENCE [LARGE SCALE GENOMIC DNA]</scope>
    <source>
        <strain evidence="3">cv. XS01</strain>
    </source>
</reference>
<dbReference type="Proteomes" id="UP000250235">
    <property type="component" value="Unassembled WGS sequence"/>
</dbReference>
<keyword evidence="3" id="KW-1185">Reference proteome</keyword>
<organism evidence="2 3">
    <name type="scientific">Dorcoceras hygrometricum</name>
    <dbReference type="NCBI Taxonomy" id="472368"/>
    <lineage>
        <taxon>Eukaryota</taxon>
        <taxon>Viridiplantae</taxon>
        <taxon>Streptophyta</taxon>
        <taxon>Embryophyta</taxon>
        <taxon>Tracheophyta</taxon>
        <taxon>Spermatophyta</taxon>
        <taxon>Magnoliopsida</taxon>
        <taxon>eudicotyledons</taxon>
        <taxon>Gunneridae</taxon>
        <taxon>Pentapetalae</taxon>
        <taxon>asterids</taxon>
        <taxon>lamiids</taxon>
        <taxon>Lamiales</taxon>
        <taxon>Gesneriaceae</taxon>
        <taxon>Didymocarpoideae</taxon>
        <taxon>Trichosporeae</taxon>
        <taxon>Loxocarpinae</taxon>
        <taxon>Dorcoceras</taxon>
    </lineage>
</organism>
<proteinExistence type="inferred from homology"/>
<comment type="similarity">
    <text evidence="1">Belongs to the ARG7 family.</text>
</comment>
<dbReference type="AlphaFoldDB" id="A0A2Z7BGH9"/>
<dbReference type="GO" id="GO:0009733">
    <property type="term" value="P:response to auxin"/>
    <property type="evidence" value="ECO:0007669"/>
    <property type="project" value="InterPro"/>
</dbReference>
<accession>A0A2Z7BGH9</accession>
<evidence type="ECO:0000256" key="1">
    <source>
        <dbReference type="ARBA" id="ARBA00006974"/>
    </source>
</evidence>
<dbReference type="OrthoDB" id="1848283at2759"/>
<dbReference type="Pfam" id="PF02519">
    <property type="entry name" value="Auxin_inducible"/>
    <property type="match status" value="1"/>
</dbReference>
<dbReference type="EMBL" id="KV006333">
    <property type="protein sequence ID" value="KZV33137.1"/>
    <property type="molecule type" value="Genomic_DNA"/>
</dbReference>
<dbReference type="InterPro" id="IPR003676">
    <property type="entry name" value="SAUR_fam"/>
</dbReference>